<dbReference type="NCBIfam" id="TIGR01007">
    <property type="entry name" value="eps_fam"/>
    <property type="match status" value="1"/>
</dbReference>
<proteinExistence type="inferred from homology"/>
<dbReference type="InterPro" id="IPR005702">
    <property type="entry name" value="Wzc-like_C"/>
</dbReference>
<evidence type="ECO:0000256" key="6">
    <source>
        <dbReference type="ARBA" id="ARBA00022840"/>
    </source>
</evidence>
<comment type="similarity">
    <text evidence="2">Belongs to the CpsC/CapA family.</text>
</comment>
<dbReference type="GO" id="GO:0004715">
    <property type="term" value="F:non-membrane spanning protein tyrosine kinase activity"/>
    <property type="evidence" value="ECO:0007669"/>
    <property type="project" value="UniProtKB-EC"/>
</dbReference>
<comment type="subcellular location">
    <subcellularLocation>
        <location evidence="1">Cell membrane</location>
        <topology evidence="1">Multi-pass membrane protein</topology>
    </subcellularLocation>
</comment>
<reference evidence="12" key="1">
    <citation type="journal article" date="2023" name="Environ. Microbiol.">
        <title>The 2-methylpropene degradation pathway in Mycobacteriaceae family strains.</title>
        <authorList>
            <person name="Helbich S."/>
            <person name="Barrantes I."/>
            <person name="Dos Anjos Borges L.G."/>
            <person name="Pieper D.H."/>
            <person name="Vainshtein Y."/>
            <person name="Sohn K."/>
            <person name="Engesser K.H."/>
        </authorList>
    </citation>
    <scope>NUCLEOTIDE SEQUENCE</scope>
    <source>
        <strain evidence="12">IBE100</strain>
    </source>
</reference>
<evidence type="ECO:0000259" key="11">
    <source>
        <dbReference type="Pfam" id="PF02706"/>
    </source>
</evidence>
<comment type="caution">
    <text evidence="12">The sequence shown here is derived from an EMBL/GenBank/DDBJ whole genome shotgun (WGS) entry which is preliminary data.</text>
</comment>
<evidence type="ECO:0000256" key="9">
    <source>
        <dbReference type="SAM" id="MobiDB-lite"/>
    </source>
</evidence>
<keyword evidence="7 10" id="KW-1133">Transmembrane helix</keyword>
<dbReference type="Pfam" id="PF02706">
    <property type="entry name" value="Wzz"/>
    <property type="match status" value="1"/>
</dbReference>
<gene>
    <name evidence="12" type="ORF">MNO81_01465</name>
</gene>
<evidence type="ECO:0000313" key="12">
    <source>
        <dbReference type="EMBL" id="MDG5481463.1"/>
    </source>
</evidence>
<evidence type="ECO:0000256" key="1">
    <source>
        <dbReference type="ARBA" id="ARBA00004651"/>
    </source>
</evidence>
<dbReference type="Gene3D" id="3.40.50.300">
    <property type="entry name" value="P-loop containing nucleotide triphosphate hydrolases"/>
    <property type="match status" value="1"/>
</dbReference>
<keyword evidence="5" id="KW-0547">Nucleotide-binding</keyword>
<dbReference type="RefSeq" id="WP_278219513.1">
    <property type="nucleotide sequence ID" value="NZ_JAKZMO010000001.1"/>
</dbReference>
<protein>
    <submittedName>
        <fullName evidence="12">Polysaccharide biosynthesis tyrosine autokinase</fullName>
        <ecNumber evidence="12">2.7.10.2</ecNumber>
    </submittedName>
</protein>
<feature type="region of interest" description="Disordered" evidence="9">
    <location>
        <begin position="444"/>
        <end position="470"/>
    </location>
</feature>
<organism evidence="12 13">
    <name type="scientific">Mycolicibacterium gadium</name>
    <name type="common">Mycobacterium gadium</name>
    <dbReference type="NCBI Taxonomy" id="1794"/>
    <lineage>
        <taxon>Bacteria</taxon>
        <taxon>Bacillati</taxon>
        <taxon>Actinomycetota</taxon>
        <taxon>Actinomycetes</taxon>
        <taxon>Mycobacteriales</taxon>
        <taxon>Mycobacteriaceae</taxon>
        <taxon>Mycolicibacterium</taxon>
    </lineage>
</organism>
<keyword evidence="4 10" id="KW-0812">Transmembrane</keyword>
<evidence type="ECO:0000256" key="4">
    <source>
        <dbReference type="ARBA" id="ARBA00022692"/>
    </source>
</evidence>
<dbReference type="InterPro" id="IPR003856">
    <property type="entry name" value="LPS_length_determ_N"/>
</dbReference>
<evidence type="ECO:0000313" key="13">
    <source>
        <dbReference type="Proteomes" id="UP001154266"/>
    </source>
</evidence>
<evidence type="ECO:0000256" key="10">
    <source>
        <dbReference type="SAM" id="Phobius"/>
    </source>
</evidence>
<evidence type="ECO:0000256" key="7">
    <source>
        <dbReference type="ARBA" id="ARBA00022989"/>
    </source>
</evidence>
<evidence type="ECO:0000256" key="5">
    <source>
        <dbReference type="ARBA" id="ARBA00022741"/>
    </source>
</evidence>
<sequence>MAAGEGSHLTVQEFAKILRARWKLICGTIAVIVLAAVGYSLLAIPQYQASVRLFVSTPSDGTNTQTYDGGLFAERRVLSYTELLTGDIAAQRTIDKLGLDMTPAQLQEKVEAVVPAETVLIDVTVTDSSPTRARDIANALADEFVVMAARLETPELGQPPNARVVVQQRAELPNSPVNSKTKQILAIAAVMGALLGVVLAVVRERMDDSVKSSDALERATGVGLLADIPFDGQRRTKPLIVFESDRSAFANAFRELRINLRFLQIAEGPRVLVITSCVPAQGTTMTAVNLSLALADAGHNVVIVDGDLRRPGVATCFDLAGDTGLSDVLSGAASLRDSLQQTGFAHLTALTSGAVPGDPTDLLESAATADVLGQLGGQFDYVVVDSPSLLVKDAAILATSAQGVLLVARSGQTTRKQLGDAIHTLRRAGAPLLGSVLSMTRAKKRSRGDDYYRTADGGQGGQKRRGTHQK</sequence>
<dbReference type="EMBL" id="JAKZMO010000001">
    <property type="protein sequence ID" value="MDG5481463.1"/>
    <property type="molecule type" value="Genomic_DNA"/>
</dbReference>
<keyword evidence="12" id="KW-0808">Transferase</keyword>
<name>A0ABT6GJB4_MYCGU</name>
<dbReference type="PANTHER" id="PTHR32309:SF13">
    <property type="entry name" value="FERRIC ENTEROBACTIN TRANSPORT PROTEIN FEPE"/>
    <property type="match status" value="1"/>
</dbReference>
<dbReference type="CDD" id="cd05387">
    <property type="entry name" value="BY-kinase"/>
    <property type="match status" value="1"/>
</dbReference>
<evidence type="ECO:0000256" key="3">
    <source>
        <dbReference type="ARBA" id="ARBA00022475"/>
    </source>
</evidence>
<keyword evidence="6" id="KW-0067">ATP-binding</keyword>
<dbReference type="Proteomes" id="UP001154266">
    <property type="component" value="Unassembled WGS sequence"/>
</dbReference>
<feature type="transmembrane region" description="Helical" evidence="10">
    <location>
        <begin position="24"/>
        <end position="44"/>
    </location>
</feature>
<keyword evidence="3" id="KW-1003">Cell membrane</keyword>
<dbReference type="PANTHER" id="PTHR32309">
    <property type="entry name" value="TYROSINE-PROTEIN KINASE"/>
    <property type="match status" value="1"/>
</dbReference>
<dbReference type="InterPro" id="IPR027417">
    <property type="entry name" value="P-loop_NTPase"/>
</dbReference>
<feature type="transmembrane region" description="Helical" evidence="10">
    <location>
        <begin position="184"/>
        <end position="202"/>
    </location>
</feature>
<dbReference type="InterPro" id="IPR050445">
    <property type="entry name" value="Bact_polysacc_biosynth/exp"/>
</dbReference>
<evidence type="ECO:0000256" key="8">
    <source>
        <dbReference type="ARBA" id="ARBA00023136"/>
    </source>
</evidence>
<evidence type="ECO:0000256" key="2">
    <source>
        <dbReference type="ARBA" id="ARBA00006683"/>
    </source>
</evidence>
<keyword evidence="8 10" id="KW-0472">Membrane</keyword>
<accession>A0ABT6GJB4</accession>
<dbReference type="SUPFAM" id="SSF52540">
    <property type="entry name" value="P-loop containing nucleoside triphosphate hydrolases"/>
    <property type="match status" value="1"/>
</dbReference>
<dbReference type="EC" id="2.7.10.2" evidence="12"/>
<keyword evidence="13" id="KW-1185">Reference proteome</keyword>
<feature type="domain" description="Polysaccharide chain length determinant N-terminal" evidence="11">
    <location>
        <begin position="10"/>
        <end position="95"/>
    </location>
</feature>